<name>A0A9R1WMX2_LACSA</name>
<dbReference type="Proteomes" id="UP000235145">
    <property type="component" value="Unassembled WGS sequence"/>
</dbReference>
<dbReference type="EMBL" id="NBSK02000001">
    <property type="protein sequence ID" value="KAJ0226604.1"/>
    <property type="molecule type" value="Genomic_DNA"/>
</dbReference>
<accession>A0A9R1WMX2</accession>
<dbReference type="AlphaFoldDB" id="A0A9R1WMX2"/>
<evidence type="ECO:0000313" key="1">
    <source>
        <dbReference type="EMBL" id="KAJ0226604.1"/>
    </source>
</evidence>
<comment type="caution">
    <text evidence="1">The sequence shown here is derived from an EMBL/GenBank/DDBJ whole genome shotgun (WGS) entry which is preliminary data.</text>
</comment>
<proteinExistence type="predicted"/>
<reference evidence="1 2" key="1">
    <citation type="journal article" date="2017" name="Nat. Commun.">
        <title>Genome assembly with in vitro proximity ligation data and whole-genome triplication in lettuce.</title>
        <authorList>
            <person name="Reyes-Chin-Wo S."/>
            <person name="Wang Z."/>
            <person name="Yang X."/>
            <person name="Kozik A."/>
            <person name="Arikit S."/>
            <person name="Song C."/>
            <person name="Xia L."/>
            <person name="Froenicke L."/>
            <person name="Lavelle D.O."/>
            <person name="Truco M.J."/>
            <person name="Xia R."/>
            <person name="Zhu S."/>
            <person name="Xu C."/>
            <person name="Xu H."/>
            <person name="Xu X."/>
            <person name="Cox K."/>
            <person name="Korf I."/>
            <person name="Meyers B.C."/>
            <person name="Michelmore R.W."/>
        </authorList>
    </citation>
    <scope>NUCLEOTIDE SEQUENCE [LARGE SCALE GENOMIC DNA]</scope>
    <source>
        <strain evidence="2">cv. Salinas</strain>
        <tissue evidence="1">Seedlings</tissue>
    </source>
</reference>
<protein>
    <submittedName>
        <fullName evidence="1">Uncharacterized protein</fullName>
    </submittedName>
</protein>
<organism evidence="1 2">
    <name type="scientific">Lactuca sativa</name>
    <name type="common">Garden lettuce</name>
    <dbReference type="NCBI Taxonomy" id="4236"/>
    <lineage>
        <taxon>Eukaryota</taxon>
        <taxon>Viridiplantae</taxon>
        <taxon>Streptophyta</taxon>
        <taxon>Embryophyta</taxon>
        <taxon>Tracheophyta</taxon>
        <taxon>Spermatophyta</taxon>
        <taxon>Magnoliopsida</taxon>
        <taxon>eudicotyledons</taxon>
        <taxon>Gunneridae</taxon>
        <taxon>Pentapetalae</taxon>
        <taxon>asterids</taxon>
        <taxon>campanulids</taxon>
        <taxon>Asterales</taxon>
        <taxon>Asteraceae</taxon>
        <taxon>Cichorioideae</taxon>
        <taxon>Cichorieae</taxon>
        <taxon>Lactucinae</taxon>
        <taxon>Lactuca</taxon>
    </lineage>
</organism>
<evidence type="ECO:0000313" key="2">
    <source>
        <dbReference type="Proteomes" id="UP000235145"/>
    </source>
</evidence>
<gene>
    <name evidence="1" type="ORF">LSAT_V11C100020360</name>
</gene>
<keyword evidence="2" id="KW-1185">Reference proteome</keyword>
<sequence length="227" mass="24377">MSAAWRSRGKMPQFYVDNDVSFAEKKRGFKGDIPPVEAGVRAASWVGGSCVASSQVVSRHWSAAVDSALEEDIGGSTIGRCFCQKYNTDPLLSKSPIVIDIVDGDDPQTMEMVGLRRLGEPSTMGTRPVPPLVSGDALSAVGPSYLGAPGVYLLGWNVTPGSLLLEQGPAHEWCRHTFPSATLEALDVISYSHMANDLQYATVQIAPYLVAAAGRLRYIWADFSKVG</sequence>